<evidence type="ECO:0000313" key="4">
    <source>
        <dbReference type="RefSeq" id="XP_033577536.1"/>
    </source>
</evidence>
<accession>A0A6A6YNW9</accession>
<feature type="compositionally biased region" description="Basic and acidic residues" evidence="1">
    <location>
        <begin position="63"/>
        <end position="86"/>
    </location>
</feature>
<dbReference type="Proteomes" id="UP000504636">
    <property type="component" value="Unplaced"/>
</dbReference>
<protein>
    <submittedName>
        <fullName evidence="2 4">Uncharacterized protein</fullName>
    </submittedName>
</protein>
<evidence type="ECO:0000313" key="2">
    <source>
        <dbReference type="EMBL" id="KAF2810572.1"/>
    </source>
</evidence>
<feature type="compositionally biased region" description="Basic and acidic residues" evidence="1">
    <location>
        <begin position="96"/>
        <end position="105"/>
    </location>
</feature>
<gene>
    <name evidence="2 4" type="ORF">BDZ99DRAFT_475492</name>
</gene>
<feature type="region of interest" description="Disordered" evidence="1">
    <location>
        <begin position="1"/>
        <end position="111"/>
    </location>
</feature>
<evidence type="ECO:0000313" key="3">
    <source>
        <dbReference type="Proteomes" id="UP000504636"/>
    </source>
</evidence>
<keyword evidence="3" id="KW-1185">Reference proteome</keyword>
<evidence type="ECO:0000256" key="1">
    <source>
        <dbReference type="SAM" id="MobiDB-lite"/>
    </source>
</evidence>
<reference evidence="2 4" key="1">
    <citation type="journal article" date="2020" name="Stud. Mycol.">
        <title>101 Dothideomycetes genomes: a test case for predicting lifestyles and emergence of pathogens.</title>
        <authorList>
            <person name="Haridas S."/>
            <person name="Albert R."/>
            <person name="Binder M."/>
            <person name="Bloem J."/>
            <person name="Labutti K."/>
            <person name="Salamov A."/>
            <person name="Andreopoulos B."/>
            <person name="Baker S."/>
            <person name="Barry K."/>
            <person name="Bills G."/>
            <person name="Bluhm B."/>
            <person name="Cannon C."/>
            <person name="Castanera R."/>
            <person name="Culley D."/>
            <person name="Daum C."/>
            <person name="Ezra D."/>
            <person name="Gonzalez J."/>
            <person name="Henrissat B."/>
            <person name="Kuo A."/>
            <person name="Liang C."/>
            <person name="Lipzen A."/>
            <person name="Lutzoni F."/>
            <person name="Magnuson J."/>
            <person name="Mondo S."/>
            <person name="Nolan M."/>
            <person name="Ohm R."/>
            <person name="Pangilinan J."/>
            <person name="Park H.-J."/>
            <person name="Ramirez L."/>
            <person name="Alfaro M."/>
            <person name="Sun H."/>
            <person name="Tritt A."/>
            <person name="Yoshinaga Y."/>
            <person name="Zwiers L.-H."/>
            <person name="Turgeon B."/>
            <person name="Goodwin S."/>
            <person name="Spatafora J."/>
            <person name="Crous P."/>
            <person name="Grigoriev I."/>
        </authorList>
    </citation>
    <scope>NUCLEOTIDE SEQUENCE</scope>
    <source>
        <strain evidence="2 4">CBS 304.34</strain>
    </source>
</reference>
<feature type="compositionally biased region" description="Basic and acidic residues" evidence="1">
    <location>
        <begin position="30"/>
        <end position="52"/>
    </location>
</feature>
<reference evidence="4" key="3">
    <citation type="submission" date="2025-04" db="UniProtKB">
        <authorList>
            <consortium name="RefSeq"/>
        </authorList>
    </citation>
    <scope>IDENTIFICATION</scope>
    <source>
        <strain evidence="4">CBS 304.34</strain>
    </source>
</reference>
<reference evidence="4" key="2">
    <citation type="submission" date="2020-04" db="EMBL/GenBank/DDBJ databases">
        <authorList>
            <consortium name="NCBI Genome Project"/>
        </authorList>
    </citation>
    <scope>NUCLEOTIDE SEQUENCE</scope>
    <source>
        <strain evidence="4">CBS 304.34</strain>
    </source>
</reference>
<dbReference type="AlphaFoldDB" id="A0A6A6YNW9"/>
<dbReference type="EMBL" id="MU003699">
    <property type="protein sequence ID" value="KAF2810572.1"/>
    <property type="molecule type" value="Genomic_DNA"/>
</dbReference>
<organism evidence="2">
    <name type="scientific">Mytilinidion resinicola</name>
    <dbReference type="NCBI Taxonomy" id="574789"/>
    <lineage>
        <taxon>Eukaryota</taxon>
        <taxon>Fungi</taxon>
        <taxon>Dikarya</taxon>
        <taxon>Ascomycota</taxon>
        <taxon>Pezizomycotina</taxon>
        <taxon>Dothideomycetes</taxon>
        <taxon>Pleosporomycetidae</taxon>
        <taxon>Mytilinidiales</taxon>
        <taxon>Mytilinidiaceae</taxon>
        <taxon>Mytilinidion</taxon>
    </lineage>
</organism>
<proteinExistence type="predicted"/>
<name>A0A6A6YNW9_9PEZI</name>
<dbReference type="GeneID" id="54462881"/>
<sequence length="111" mass="12919">MDAENQYLDSHPLTLAQPETGMQRVARMAGELRRSKRQARELARAADPDHQARILAKRAQSFDPERQRIKEARKARQRERAKDPQRAKSKAMKKVYRSEAKEAPKNRIRVS</sequence>
<dbReference type="RefSeq" id="XP_033577536.1">
    <property type="nucleotide sequence ID" value="XM_033721988.1"/>
</dbReference>